<dbReference type="AlphaFoldDB" id="A0A9X4KHU7"/>
<keyword evidence="4" id="KW-0902">Two-component regulatory system</keyword>
<sequence length="567" mass="64046">MGNSRIFSIAFRGGFDLFHLLIVDDYPDQVESIAATIPLEELGIGEVYKAFSGAEALDMAKRCTVDIVITDILMPGMSGLELVKKIREGSKTTKCIFLSGHADFDYAKQAIELQSSHYLLKPVETDELIRTLTGVVAELHAEWQEIASRRRAVNTLREHLPLLGGELLNHLLQDRRYPRGVIADKMKMLDLPFASGDRVGMFIVRMEDGFDDFDDYDLSLMEFAVANIAEEIFGELYHIWHCKDAYDNLVFVLKAKKSGEEVSALPNDNGEEEWRPIEKMAASLHRSVSVYLKRSVSIAVAEQTGLLPEGLSRMHRICLFAVRRQIGGESDFFVTAREEPEQAIEGGLRVPYQPPLLLHLLETGSWERAAGKLSDIFAELAEKWPESPEYAQEVYFNVMGAFHYAAHRNGKQLGDIAGGATDVGADGSMQVSSLKQLRDRIHTVFARLMADAEHNTKDSRSIVVRRIHQLIAEDVSRDLSLQAISDHVRLHPAYISKVYRMETGMNLGDYVLQQRMELAAAMLLKDPNDKIYEIAERTGYMTTHYFSKVFKGYFGMTPLEYRERLNK</sequence>
<dbReference type="PROSITE" id="PS01124">
    <property type="entry name" value="HTH_ARAC_FAMILY_2"/>
    <property type="match status" value="1"/>
</dbReference>
<keyword evidence="6" id="KW-0238">DNA-binding</keyword>
<keyword evidence="7" id="KW-0804">Transcription</keyword>
<dbReference type="PRINTS" id="PR00032">
    <property type="entry name" value="HTHARAC"/>
</dbReference>
<dbReference type="Pfam" id="PF12833">
    <property type="entry name" value="HTH_18"/>
    <property type="match status" value="1"/>
</dbReference>
<evidence type="ECO:0000256" key="1">
    <source>
        <dbReference type="ARBA" id="ARBA00004496"/>
    </source>
</evidence>
<dbReference type="Pfam" id="PF00072">
    <property type="entry name" value="Response_reg"/>
    <property type="match status" value="1"/>
</dbReference>
<evidence type="ECO:0000259" key="9">
    <source>
        <dbReference type="PROSITE" id="PS01124"/>
    </source>
</evidence>
<dbReference type="InterPro" id="IPR018060">
    <property type="entry name" value="HTH_AraC"/>
</dbReference>
<evidence type="ECO:0000256" key="6">
    <source>
        <dbReference type="ARBA" id="ARBA00023125"/>
    </source>
</evidence>
<reference evidence="11 12" key="1">
    <citation type="submission" date="2022-10" db="EMBL/GenBank/DDBJ databases">
        <title>Comparative genomic analysis of Cohnella hashimotonis sp. nov., isolated from the International Space Station.</title>
        <authorList>
            <person name="Simpson A."/>
            <person name="Venkateswaran K."/>
        </authorList>
    </citation>
    <scope>NUCLEOTIDE SEQUENCE [LARGE SCALE GENOMIC DNA]</scope>
    <source>
        <strain evidence="11 12">DSM 18997</strain>
    </source>
</reference>
<keyword evidence="2" id="KW-0963">Cytoplasm</keyword>
<dbReference type="PANTHER" id="PTHR42713">
    <property type="entry name" value="HISTIDINE KINASE-RELATED"/>
    <property type="match status" value="1"/>
</dbReference>
<dbReference type="InterPro" id="IPR009057">
    <property type="entry name" value="Homeodomain-like_sf"/>
</dbReference>
<accession>A0A9X4KHU7</accession>
<dbReference type="Gene3D" id="3.40.50.2300">
    <property type="match status" value="1"/>
</dbReference>
<evidence type="ECO:0000313" key="12">
    <source>
        <dbReference type="Proteomes" id="UP001153387"/>
    </source>
</evidence>
<dbReference type="Gene3D" id="1.10.10.60">
    <property type="entry name" value="Homeodomain-like"/>
    <property type="match status" value="2"/>
</dbReference>
<evidence type="ECO:0000256" key="4">
    <source>
        <dbReference type="ARBA" id="ARBA00023012"/>
    </source>
</evidence>
<evidence type="ECO:0000259" key="10">
    <source>
        <dbReference type="PROSITE" id="PS50110"/>
    </source>
</evidence>
<evidence type="ECO:0000256" key="3">
    <source>
        <dbReference type="ARBA" id="ARBA00022553"/>
    </source>
</evidence>
<dbReference type="GO" id="GO:0000160">
    <property type="term" value="P:phosphorelay signal transduction system"/>
    <property type="evidence" value="ECO:0007669"/>
    <property type="project" value="UniProtKB-KW"/>
</dbReference>
<evidence type="ECO:0000256" key="5">
    <source>
        <dbReference type="ARBA" id="ARBA00023015"/>
    </source>
</evidence>
<organism evidence="11 12">
    <name type="scientific">Cohnella ginsengisoli</name>
    <dbReference type="NCBI Taxonomy" id="425004"/>
    <lineage>
        <taxon>Bacteria</taxon>
        <taxon>Bacillati</taxon>
        <taxon>Bacillota</taxon>
        <taxon>Bacilli</taxon>
        <taxon>Bacillales</taxon>
        <taxon>Paenibacillaceae</taxon>
        <taxon>Cohnella</taxon>
    </lineage>
</organism>
<dbReference type="GO" id="GO:0003700">
    <property type="term" value="F:DNA-binding transcription factor activity"/>
    <property type="evidence" value="ECO:0007669"/>
    <property type="project" value="InterPro"/>
</dbReference>
<comment type="caution">
    <text evidence="11">The sequence shown here is derived from an EMBL/GenBank/DDBJ whole genome shotgun (WGS) entry which is preliminary data.</text>
</comment>
<dbReference type="SUPFAM" id="SSF52172">
    <property type="entry name" value="CheY-like"/>
    <property type="match status" value="1"/>
</dbReference>
<dbReference type="SUPFAM" id="SSF46689">
    <property type="entry name" value="Homeodomain-like"/>
    <property type="match status" value="2"/>
</dbReference>
<dbReference type="InterPro" id="IPR051552">
    <property type="entry name" value="HptR"/>
</dbReference>
<gene>
    <name evidence="11" type="ORF">OMP38_16360</name>
</gene>
<protein>
    <submittedName>
        <fullName evidence="11">Response regulator</fullName>
    </submittedName>
</protein>
<dbReference type="PROSITE" id="PS50110">
    <property type="entry name" value="RESPONSE_REGULATORY"/>
    <property type="match status" value="1"/>
</dbReference>
<feature type="modified residue" description="4-aspartylphosphate" evidence="8">
    <location>
        <position position="71"/>
    </location>
</feature>
<name>A0A9X4KHU7_9BACL</name>
<dbReference type="GO" id="GO:0043565">
    <property type="term" value="F:sequence-specific DNA binding"/>
    <property type="evidence" value="ECO:0007669"/>
    <property type="project" value="InterPro"/>
</dbReference>
<keyword evidence="3 8" id="KW-0597">Phosphoprotein</keyword>
<dbReference type="EMBL" id="JAPDHZ010000003">
    <property type="protein sequence ID" value="MDG0792266.1"/>
    <property type="molecule type" value="Genomic_DNA"/>
</dbReference>
<dbReference type="SMART" id="SM00448">
    <property type="entry name" value="REC"/>
    <property type="match status" value="1"/>
</dbReference>
<dbReference type="CDD" id="cd17536">
    <property type="entry name" value="REC_YesN-like"/>
    <property type="match status" value="1"/>
</dbReference>
<dbReference type="InterPro" id="IPR011006">
    <property type="entry name" value="CheY-like_superfamily"/>
</dbReference>
<evidence type="ECO:0000256" key="7">
    <source>
        <dbReference type="ARBA" id="ARBA00023163"/>
    </source>
</evidence>
<dbReference type="Proteomes" id="UP001153387">
    <property type="component" value="Unassembled WGS sequence"/>
</dbReference>
<evidence type="ECO:0000256" key="2">
    <source>
        <dbReference type="ARBA" id="ARBA00022490"/>
    </source>
</evidence>
<keyword evidence="12" id="KW-1185">Reference proteome</keyword>
<dbReference type="SMART" id="SM00342">
    <property type="entry name" value="HTH_ARAC"/>
    <property type="match status" value="1"/>
</dbReference>
<evidence type="ECO:0000256" key="8">
    <source>
        <dbReference type="PROSITE-ProRule" id="PRU00169"/>
    </source>
</evidence>
<dbReference type="GO" id="GO:0005737">
    <property type="term" value="C:cytoplasm"/>
    <property type="evidence" value="ECO:0007669"/>
    <property type="project" value="UniProtKB-SubCell"/>
</dbReference>
<keyword evidence="5" id="KW-0805">Transcription regulation</keyword>
<feature type="domain" description="Response regulatory" evidence="10">
    <location>
        <begin position="19"/>
        <end position="136"/>
    </location>
</feature>
<feature type="domain" description="HTH araC/xylS-type" evidence="9">
    <location>
        <begin position="465"/>
        <end position="564"/>
    </location>
</feature>
<dbReference type="PANTHER" id="PTHR42713:SF3">
    <property type="entry name" value="TRANSCRIPTIONAL REGULATORY PROTEIN HPTR"/>
    <property type="match status" value="1"/>
</dbReference>
<dbReference type="InterPro" id="IPR001789">
    <property type="entry name" value="Sig_transdc_resp-reg_receiver"/>
</dbReference>
<comment type="subcellular location">
    <subcellularLocation>
        <location evidence="1">Cytoplasm</location>
    </subcellularLocation>
</comment>
<evidence type="ECO:0000313" key="11">
    <source>
        <dbReference type="EMBL" id="MDG0792266.1"/>
    </source>
</evidence>
<proteinExistence type="predicted"/>
<dbReference type="InterPro" id="IPR020449">
    <property type="entry name" value="Tscrpt_reg_AraC-type_HTH"/>
</dbReference>